<dbReference type="GO" id="GO:0005634">
    <property type="term" value="C:nucleus"/>
    <property type="evidence" value="ECO:0007669"/>
    <property type="project" value="TreeGrafter"/>
</dbReference>
<protein>
    <recommendedName>
        <fullName evidence="3">PCI domain-containing protein</fullName>
    </recommendedName>
</protein>
<dbReference type="Gene3D" id="1.25.40.990">
    <property type="match status" value="1"/>
</dbReference>
<keyword evidence="5" id="KW-1185">Reference proteome</keyword>
<dbReference type="GO" id="GO:0043161">
    <property type="term" value="P:proteasome-mediated ubiquitin-dependent protein catabolic process"/>
    <property type="evidence" value="ECO:0007669"/>
    <property type="project" value="TreeGrafter"/>
</dbReference>
<sequence>MAQLAQAATLRDQLKKELSASSSNLDKCGQLLSQLKVLLTQLSFLVVDASRAPDGKELILARDVLELGAHYAIKTGQIDEFERYMSQLKTYYNDYRTLLPQSEKQYSLLGLNLLNLLAQNRIGEFHTELESLPPDELTKNMYIRHPVEVEQSLMEGSYGKVVHSRENVPAADYAFFMDILMGTIRDEIASCSAKAYSSLPIPDAVTLLYFKTREEVLEFAKRKDWNVNLKENKISFAVSDGGHHEIPAEKMIRQTLSYARELERIV</sequence>
<reference evidence="4 5" key="1">
    <citation type="journal article" date="2019" name="Sci. Rep.">
        <title>Comparative genomics of chytrid fungi reveal insights into the obligate biotrophic and pathogenic lifestyle of Synchytrium endobioticum.</title>
        <authorList>
            <person name="van de Vossenberg B.T.L.H."/>
            <person name="Warris S."/>
            <person name="Nguyen H.D.T."/>
            <person name="van Gent-Pelzer M.P.E."/>
            <person name="Joly D.L."/>
            <person name="van de Geest H.C."/>
            <person name="Bonants P.J.M."/>
            <person name="Smith D.S."/>
            <person name="Levesque C.A."/>
            <person name="van der Lee T.A.J."/>
        </authorList>
    </citation>
    <scope>NUCLEOTIDE SEQUENCE [LARGE SCALE GENOMIC DNA]</scope>
    <source>
        <strain evidence="4 5">JEL517</strain>
    </source>
</reference>
<dbReference type="STRING" id="1806994.A0A507CDA4"/>
<dbReference type="PANTHER" id="PTHR12387">
    <property type="entry name" value="26S PROTEASOME NON-ATPASE REGULATORY SUBUNIT 8"/>
    <property type="match status" value="1"/>
</dbReference>
<dbReference type="InterPro" id="IPR000717">
    <property type="entry name" value="PCI_dom"/>
</dbReference>
<comment type="caution">
    <text evidence="4">The sequence shown here is derived from an EMBL/GenBank/DDBJ whole genome shotgun (WGS) entry which is preliminary data.</text>
</comment>
<dbReference type="GeneID" id="42001928"/>
<evidence type="ECO:0000259" key="3">
    <source>
        <dbReference type="PROSITE" id="PS50250"/>
    </source>
</evidence>
<dbReference type="PROSITE" id="PS50250">
    <property type="entry name" value="PCI"/>
    <property type="match status" value="1"/>
</dbReference>
<evidence type="ECO:0000256" key="1">
    <source>
        <dbReference type="ARBA" id="ARBA00009627"/>
    </source>
</evidence>
<dbReference type="InterPro" id="IPR006746">
    <property type="entry name" value="26S_Psome_Rpn12"/>
</dbReference>
<dbReference type="GO" id="GO:0005829">
    <property type="term" value="C:cytosol"/>
    <property type="evidence" value="ECO:0007669"/>
    <property type="project" value="TreeGrafter"/>
</dbReference>
<evidence type="ECO:0000313" key="4">
    <source>
        <dbReference type="EMBL" id="TPX37481.1"/>
    </source>
</evidence>
<dbReference type="PANTHER" id="PTHR12387:SF0">
    <property type="entry name" value="26S PROTEASOME NON-ATPASE REGULATORY SUBUNIT 8"/>
    <property type="match status" value="1"/>
</dbReference>
<dbReference type="EMBL" id="QEAO01000002">
    <property type="protein sequence ID" value="TPX37481.1"/>
    <property type="molecule type" value="Genomic_DNA"/>
</dbReference>
<dbReference type="RefSeq" id="XP_031027392.1">
    <property type="nucleotide sequence ID" value="XM_031166631.1"/>
</dbReference>
<feature type="domain" description="PCI" evidence="3">
    <location>
        <begin position="79"/>
        <end position="253"/>
    </location>
</feature>
<comment type="similarity">
    <text evidence="1">Belongs to the proteasome subunit S14 family.</text>
</comment>
<gene>
    <name evidence="4" type="ORF">SmJEL517_g00702</name>
</gene>
<name>A0A507CDA4_9FUNG</name>
<evidence type="ECO:0000313" key="5">
    <source>
        <dbReference type="Proteomes" id="UP000319731"/>
    </source>
</evidence>
<dbReference type="OrthoDB" id="8775810at2759"/>
<dbReference type="InterPro" id="IPR033464">
    <property type="entry name" value="CSN8_PSD8_EIF3K"/>
</dbReference>
<dbReference type="Proteomes" id="UP000319731">
    <property type="component" value="Unassembled WGS sequence"/>
</dbReference>
<dbReference type="AlphaFoldDB" id="A0A507CDA4"/>
<keyword evidence="2" id="KW-0647">Proteasome</keyword>
<dbReference type="FunFam" id="1.25.40.990:FF:000001">
    <property type="entry name" value="26S proteasome non-ATPase regulatory subunit"/>
    <property type="match status" value="1"/>
</dbReference>
<dbReference type="Pfam" id="PF10075">
    <property type="entry name" value="CSN8_PSD8_EIF3K"/>
    <property type="match status" value="1"/>
</dbReference>
<organism evidence="4 5">
    <name type="scientific">Synchytrium microbalum</name>
    <dbReference type="NCBI Taxonomy" id="1806994"/>
    <lineage>
        <taxon>Eukaryota</taxon>
        <taxon>Fungi</taxon>
        <taxon>Fungi incertae sedis</taxon>
        <taxon>Chytridiomycota</taxon>
        <taxon>Chytridiomycota incertae sedis</taxon>
        <taxon>Chytridiomycetes</taxon>
        <taxon>Synchytriales</taxon>
        <taxon>Synchytriaceae</taxon>
        <taxon>Synchytrium</taxon>
    </lineage>
</organism>
<accession>A0A507CDA4</accession>
<proteinExistence type="inferred from homology"/>
<dbReference type="GO" id="GO:0008541">
    <property type="term" value="C:proteasome regulatory particle, lid subcomplex"/>
    <property type="evidence" value="ECO:0007669"/>
    <property type="project" value="TreeGrafter"/>
</dbReference>
<evidence type="ECO:0000256" key="2">
    <source>
        <dbReference type="ARBA" id="ARBA00022942"/>
    </source>
</evidence>